<proteinExistence type="predicted"/>
<dbReference type="InterPro" id="IPR012334">
    <property type="entry name" value="Pectin_lyas_fold"/>
</dbReference>
<protein>
    <recommendedName>
        <fullName evidence="3">Pectinesterase</fullName>
    </recommendedName>
</protein>
<accession>A0A5J4U9V2</accession>
<sequence>MKNFSIRYILRGDVICLFEAGADGTNTRPYKSIRQAVTATSTPLRIIINHFVAKGEYNESNVIVDNKQIELAGDGGVIIKADVGSDHSQTVFQRTQNIYNKSPLFIGLNTIKLNA</sequence>
<dbReference type="Gene3D" id="2.160.20.10">
    <property type="entry name" value="Single-stranded right-handed beta-helix, Pectin lyase-like"/>
    <property type="match status" value="1"/>
</dbReference>
<gene>
    <name evidence="1" type="ORF">EZS28_037792</name>
</gene>
<dbReference type="AlphaFoldDB" id="A0A5J4U9V2"/>
<dbReference type="SUPFAM" id="SSF51126">
    <property type="entry name" value="Pectin lyase-like"/>
    <property type="match status" value="1"/>
</dbReference>
<organism evidence="1 2">
    <name type="scientific">Streblomastix strix</name>
    <dbReference type="NCBI Taxonomy" id="222440"/>
    <lineage>
        <taxon>Eukaryota</taxon>
        <taxon>Metamonada</taxon>
        <taxon>Preaxostyla</taxon>
        <taxon>Oxymonadida</taxon>
        <taxon>Streblomastigidae</taxon>
        <taxon>Streblomastix</taxon>
    </lineage>
</organism>
<evidence type="ECO:0000313" key="1">
    <source>
        <dbReference type="EMBL" id="KAA6366682.1"/>
    </source>
</evidence>
<evidence type="ECO:0008006" key="3">
    <source>
        <dbReference type="Google" id="ProtNLM"/>
    </source>
</evidence>
<evidence type="ECO:0000313" key="2">
    <source>
        <dbReference type="Proteomes" id="UP000324800"/>
    </source>
</evidence>
<name>A0A5J4U9V2_9EUKA</name>
<dbReference type="EMBL" id="SNRW01019108">
    <property type="protein sequence ID" value="KAA6366682.1"/>
    <property type="molecule type" value="Genomic_DNA"/>
</dbReference>
<dbReference type="Proteomes" id="UP000324800">
    <property type="component" value="Unassembled WGS sequence"/>
</dbReference>
<dbReference type="InterPro" id="IPR011050">
    <property type="entry name" value="Pectin_lyase_fold/virulence"/>
</dbReference>
<reference evidence="1 2" key="1">
    <citation type="submission" date="2019-03" db="EMBL/GenBank/DDBJ databases">
        <title>Single cell metagenomics reveals metabolic interactions within the superorganism composed of flagellate Streblomastix strix and complex community of Bacteroidetes bacteria on its surface.</title>
        <authorList>
            <person name="Treitli S.C."/>
            <person name="Kolisko M."/>
            <person name="Husnik F."/>
            <person name="Keeling P."/>
            <person name="Hampl V."/>
        </authorList>
    </citation>
    <scope>NUCLEOTIDE SEQUENCE [LARGE SCALE GENOMIC DNA]</scope>
    <source>
        <strain evidence="1">ST1C</strain>
    </source>
</reference>
<comment type="caution">
    <text evidence="1">The sequence shown here is derived from an EMBL/GenBank/DDBJ whole genome shotgun (WGS) entry which is preliminary data.</text>
</comment>